<dbReference type="Proteomes" id="UP001217089">
    <property type="component" value="Unassembled WGS sequence"/>
</dbReference>
<evidence type="ECO:0000256" key="5">
    <source>
        <dbReference type="PROSITE-ProRule" id="PRU00042"/>
    </source>
</evidence>
<dbReference type="PROSITE" id="PS50157">
    <property type="entry name" value="ZINC_FINGER_C2H2_2"/>
    <property type="match status" value="1"/>
</dbReference>
<evidence type="ECO:0000313" key="8">
    <source>
        <dbReference type="EMBL" id="KAJ8318119.1"/>
    </source>
</evidence>
<evidence type="ECO:0000256" key="2">
    <source>
        <dbReference type="ARBA" id="ARBA00022723"/>
    </source>
</evidence>
<dbReference type="PANTHER" id="PTHR12522">
    <property type="entry name" value="ZINC-FINGER PROTEIN NOLZ1-RELATED"/>
    <property type="match status" value="1"/>
</dbReference>
<feature type="region of interest" description="Disordered" evidence="6">
    <location>
        <begin position="61"/>
        <end position="218"/>
    </location>
</feature>
<evidence type="ECO:0000313" key="9">
    <source>
        <dbReference type="Proteomes" id="UP001217089"/>
    </source>
</evidence>
<dbReference type="EMBL" id="JARBDR010000214">
    <property type="protein sequence ID" value="KAJ8318119.1"/>
    <property type="molecule type" value="Genomic_DNA"/>
</dbReference>
<keyword evidence="9" id="KW-1185">Reference proteome</keyword>
<keyword evidence="4" id="KW-0862">Zinc</keyword>
<protein>
    <recommendedName>
        <fullName evidence="7">C2H2-type domain-containing protein</fullName>
    </recommendedName>
</protein>
<dbReference type="Gene3D" id="3.30.160.60">
    <property type="entry name" value="Classic Zinc Finger"/>
    <property type="match status" value="1"/>
</dbReference>
<feature type="compositionally biased region" description="Low complexity" evidence="6">
    <location>
        <begin position="192"/>
        <end position="203"/>
    </location>
</feature>
<comment type="similarity">
    <text evidence="1">Belongs to the Elbow/Noc family.</text>
</comment>
<gene>
    <name evidence="8" type="ORF">KUTeg_003210</name>
</gene>
<feature type="compositionally biased region" description="Low complexity" evidence="6">
    <location>
        <begin position="149"/>
        <end position="183"/>
    </location>
</feature>
<organism evidence="8 9">
    <name type="scientific">Tegillarca granosa</name>
    <name type="common">Malaysian cockle</name>
    <name type="synonym">Anadara granosa</name>
    <dbReference type="NCBI Taxonomy" id="220873"/>
    <lineage>
        <taxon>Eukaryota</taxon>
        <taxon>Metazoa</taxon>
        <taxon>Spiralia</taxon>
        <taxon>Lophotrochozoa</taxon>
        <taxon>Mollusca</taxon>
        <taxon>Bivalvia</taxon>
        <taxon>Autobranchia</taxon>
        <taxon>Pteriomorphia</taxon>
        <taxon>Arcoida</taxon>
        <taxon>Arcoidea</taxon>
        <taxon>Arcidae</taxon>
        <taxon>Tegillarca</taxon>
    </lineage>
</organism>
<evidence type="ECO:0000256" key="1">
    <source>
        <dbReference type="ARBA" id="ARBA00010144"/>
    </source>
</evidence>
<dbReference type="InterPro" id="IPR051520">
    <property type="entry name" value="Elbow/Noc_ZnFinger"/>
</dbReference>
<evidence type="ECO:0000259" key="7">
    <source>
        <dbReference type="PROSITE" id="PS50157"/>
    </source>
</evidence>
<name>A0ABQ9FLH3_TEGGR</name>
<accession>A0ABQ9FLH3</accession>
<keyword evidence="3 5" id="KW-0863">Zinc-finger</keyword>
<dbReference type="InterPro" id="IPR013087">
    <property type="entry name" value="Znf_C2H2_type"/>
</dbReference>
<sequence length="534" mass="55491">MLYELSSIEIKTGMVRLRRRFSMYNMLTSNSQYLQPDYLQPLPTTLDAKKSPLALLAQTCSSIGKDPTPSKPIIPSINKKETDTEKDKTKSPENKRPTSEENKSSGRDSEDKPGFRTIPNKDIPPLVPISSSSSDKQSSPAPATESKTSENSSVSRPSSRPVSSSGLNSSNSHNSSLNRSGGSLEKDRSRESPSSAPRPRGSPDYPKPATHPSYAGLGLPGFPQGYPGFPLMGHGIPVDSAAHSIGYPSALMAHAGLGLSSASAAAAAAAAAQTSSVLKHAQAASAISPYVTYARVRTPSGATTLVPVCRDPYCTNCQLTVQNSHLSSQCNAPGCAQCAHEKSLQSLSGLGGLPGASSLQMLPNYSSATSVLSAGAPGLSSLHSMSSLYPHSALAAHQGLPFVCNWVSAGNEYCGKRFTSSEELLQHLRTHTTASDAASLAATYSGLGLSPAAAALAGCHAQLSAPGGLSPNSLRRSYPTSLSPILGASRYHPYKSALSATPAPLGAPQSLPALGPYYSPYALYGQRIGAAAVP</sequence>
<keyword evidence="2" id="KW-0479">Metal-binding</keyword>
<evidence type="ECO:0000256" key="4">
    <source>
        <dbReference type="ARBA" id="ARBA00022833"/>
    </source>
</evidence>
<feature type="domain" description="C2H2-type" evidence="7">
    <location>
        <begin position="402"/>
        <end position="436"/>
    </location>
</feature>
<feature type="compositionally biased region" description="Basic and acidic residues" evidence="6">
    <location>
        <begin position="78"/>
        <end position="114"/>
    </location>
</feature>
<dbReference type="PANTHER" id="PTHR12522:SF4">
    <property type="entry name" value="ZINC FINGER PROTEIN ELBOW"/>
    <property type="match status" value="1"/>
</dbReference>
<evidence type="ECO:0000256" key="3">
    <source>
        <dbReference type="ARBA" id="ARBA00022771"/>
    </source>
</evidence>
<reference evidence="8 9" key="1">
    <citation type="submission" date="2022-12" db="EMBL/GenBank/DDBJ databases">
        <title>Chromosome-level genome of Tegillarca granosa.</title>
        <authorList>
            <person name="Kim J."/>
        </authorList>
    </citation>
    <scope>NUCLEOTIDE SEQUENCE [LARGE SCALE GENOMIC DNA]</scope>
    <source>
        <strain evidence="8">Teg-2019</strain>
        <tissue evidence="8">Adductor muscle</tissue>
    </source>
</reference>
<proteinExistence type="inferred from homology"/>
<feature type="compositionally biased region" description="Low complexity" evidence="6">
    <location>
        <begin position="130"/>
        <end position="139"/>
    </location>
</feature>
<comment type="caution">
    <text evidence="8">The sequence shown here is derived from an EMBL/GenBank/DDBJ whole genome shotgun (WGS) entry which is preliminary data.</text>
</comment>
<evidence type="ECO:0000256" key="6">
    <source>
        <dbReference type="SAM" id="MobiDB-lite"/>
    </source>
</evidence>